<sequence length="217" mass="23832">MGLKRTATSCSLVTELLQRLLDRGAKTRLIICSTKAEFLIQLACAIRSQDEDSYAIHENDLLARTIGVLANSSNIQLGFCPSLESLRAYLSVDHAHGTGRSYELKSARQPKEPLLVILDMVALHSTTTEFSAQGLSRTFAAAVEFAAESFTDLIIYECKNAMDLVSTNKGASLWDTKVPFLNGSVRLRSEQDKLGGRAVTVREIAQRWFEFGSGLDA</sequence>
<dbReference type="Proteomes" id="UP000019376">
    <property type="component" value="Unassembled WGS sequence"/>
</dbReference>
<dbReference type="OrthoDB" id="5391496at2759"/>
<dbReference type="HOGENOM" id="CLU_071085_2_0_1"/>
<accession>S8B1B6</accession>
<dbReference type="EMBL" id="KB644414">
    <property type="protein sequence ID" value="EPS32598.1"/>
    <property type="molecule type" value="Genomic_DNA"/>
</dbReference>
<evidence type="ECO:0000313" key="2">
    <source>
        <dbReference type="Proteomes" id="UP000019376"/>
    </source>
</evidence>
<gene>
    <name evidence="1" type="ORF">PDE_07558</name>
</gene>
<dbReference type="eggNOG" id="ENOG502SDG8">
    <property type="taxonomic scope" value="Eukaryota"/>
</dbReference>
<evidence type="ECO:0000313" key="1">
    <source>
        <dbReference type="EMBL" id="EPS32598.1"/>
    </source>
</evidence>
<dbReference type="PhylomeDB" id="S8B1B6"/>
<protein>
    <recommendedName>
        <fullName evidence="3">DNA recombination and repair protein Rad51-like C-terminal domain-containing protein</fullName>
    </recommendedName>
</protein>
<name>S8B1B6_PENO1</name>
<proteinExistence type="predicted"/>
<organism evidence="1 2">
    <name type="scientific">Penicillium oxalicum (strain 114-2 / CGMCC 5302)</name>
    <name type="common">Penicillium decumbens</name>
    <dbReference type="NCBI Taxonomy" id="933388"/>
    <lineage>
        <taxon>Eukaryota</taxon>
        <taxon>Fungi</taxon>
        <taxon>Dikarya</taxon>
        <taxon>Ascomycota</taxon>
        <taxon>Pezizomycotina</taxon>
        <taxon>Eurotiomycetes</taxon>
        <taxon>Eurotiomycetidae</taxon>
        <taxon>Eurotiales</taxon>
        <taxon>Aspergillaceae</taxon>
        <taxon>Penicillium</taxon>
    </lineage>
</organism>
<evidence type="ECO:0008006" key="3">
    <source>
        <dbReference type="Google" id="ProtNLM"/>
    </source>
</evidence>
<dbReference type="AlphaFoldDB" id="S8B1B6"/>
<keyword evidence="2" id="KW-1185">Reference proteome</keyword>
<reference evidence="1 2" key="1">
    <citation type="journal article" date="2013" name="PLoS ONE">
        <title>Genomic and secretomic analyses reveal unique features of the lignocellulolytic enzyme system of Penicillium decumbens.</title>
        <authorList>
            <person name="Liu G."/>
            <person name="Zhang L."/>
            <person name="Wei X."/>
            <person name="Zou G."/>
            <person name="Qin Y."/>
            <person name="Ma L."/>
            <person name="Li J."/>
            <person name="Zheng H."/>
            <person name="Wang S."/>
            <person name="Wang C."/>
            <person name="Xun L."/>
            <person name="Zhao G.-P."/>
            <person name="Zhou Z."/>
            <person name="Qu Y."/>
        </authorList>
    </citation>
    <scope>NUCLEOTIDE SEQUENCE [LARGE SCALE GENOMIC DNA]</scope>
    <source>
        <strain evidence="2">114-2 / CGMCC 5302</strain>
    </source>
</reference>